<sequence length="89" mass="10536">MIAYQKSSKCRREKFDPHWVHIHFMKIYYYNKKAHIGTAECRQYVFASVDLLLPVLSTFTLMEKKEKRAVTLSQPYLCAASYSTLIVWL</sequence>
<proteinExistence type="predicted"/>
<dbReference type="WBParaSite" id="jg19550">
    <property type="protein sequence ID" value="jg19550"/>
    <property type="gene ID" value="jg19550"/>
</dbReference>
<evidence type="ECO:0000313" key="1">
    <source>
        <dbReference type="Proteomes" id="UP000887574"/>
    </source>
</evidence>
<organism evidence="1 2">
    <name type="scientific">Ditylenchus dipsaci</name>
    <dbReference type="NCBI Taxonomy" id="166011"/>
    <lineage>
        <taxon>Eukaryota</taxon>
        <taxon>Metazoa</taxon>
        <taxon>Ecdysozoa</taxon>
        <taxon>Nematoda</taxon>
        <taxon>Chromadorea</taxon>
        <taxon>Rhabditida</taxon>
        <taxon>Tylenchina</taxon>
        <taxon>Tylenchomorpha</taxon>
        <taxon>Sphaerularioidea</taxon>
        <taxon>Anguinidae</taxon>
        <taxon>Anguininae</taxon>
        <taxon>Ditylenchus</taxon>
    </lineage>
</organism>
<reference evidence="2" key="1">
    <citation type="submission" date="2022-11" db="UniProtKB">
        <authorList>
            <consortium name="WormBaseParasite"/>
        </authorList>
    </citation>
    <scope>IDENTIFICATION</scope>
</reference>
<evidence type="ECO:0000313" key="2">
    <source>
        <dbReference type="WBParaSite" id="jg19550"/>
    </source>
</evidence>
<dbReference type="AlphaFoldDB" id="A0A915DIB3"/>
<name>A0A915DIB3_9BILA</name>
<accession>A0A915DIB3</accession>
<protein>
    <submittedName>
        <fullName evidence="2">Uncharacterized protein</fullName>
    </submittedName>
</protein>
<dbReference type="Proteomes" id="UP000887574">
    <property type="component" value="Unplaced"/>
</dbReference>
<keyword evidence="1" id="KW-1185">Reference proteome</keyword>